<accession>A0A5B7G322</accession>
<evidence type="ECO:0000313" key="2">
    <source>
        <dbReference type="EMBL" id="MPC50884.1"/>
    </source>
</evidence>
<sequence length="76" mass="8636">MRGRCAVKLEAYRWRCHIRRHKEKTTPTPPTHFEASVKTGVQQSRRNGGETTSDRAPALPAELEPVTTHHGKYANK</sequence>
<organism evidence="2 3">
    <name type="scientific">Portunus trituberculatus</name>
    <name type="common">Swimming crab</name>
    <name type="synonym">Neptunus trituberculatus</name>
    <dbReference type="NCBI Taxonomy" id="210409"/>
    <lineage>
        <taxon>Eukaryota</taxon>
        <taxon>Metazoa</taxon>
        <taxon>Ecdysozoa</taxon>
        <taxon>Arthropoda</taxon>
        <taxon>Crustacea</taxon>
        <taxon>Multicrustacea</taxon>
        <taxon>Malacostraca</taxon>
        <taxon>Eumalacostraca</taxon>
        <taxon>Eucarida</taxon>
        <taxon>Decapoda</taxon>
        <taxon>Pleocyemata</taxon>
        <taxon>Brachyura</taxon>
        <taxon>Eubrachyura</taxon>
        <taxon>Portunoidea</taxon>
        <taxon>Portunidae</taxon>
        <taxon>Portuninae</taxon>
        <taxon>Portunus</taxon>
    </lineage>
</organism>
<evidence type="ECO:0000313" key="3">
    <source>
        <dbReference type="Proteomes" id="UP000324222"/>
    </source>
</evidence>
<reference evidence="2 3" key="1">
    <citation type="submission" date="2019-05" db="EMBL/GenBank/DDBJ databases">
        <title>Another draft genome of Portunus trituberculatus and its Hox gene families provides insights of decapod evolution.</title>
        <authorList>
            <person name="Jeong J.-H."/>
            <person name="Song I."/>
            <person name="Kim S."/>
            <person name="Choi T."/>
            <person name="Kim D."/>
            <person name="Ryu S."/>
            <person name="Kim W."/>
        </authorList>
    </citation>
    <scope>NUCLEOTIDE SEQUENCE [LARGE SCALE GENOMIC DNA]</scope>
    <source>
        <tissue evidence="2">Muscle</tissue>
    </source>
</reference>
<proteinExistence type="predicted"/>
<dbReference type="AlphaFoldDB" id="A0A5B7G322"/>
<feature type="compositionally biased region" description="Polar residues" evidence="1">
    <location>
        <begin position="39"/>
        <end position="51"/>
    </location>
</feature>
<dbReference type="Proteomes" id="UP000324222">
    <property type="component" value="Unassembled WGS sequence"/>
</dbReference>
<gene>
    <name evidence="2" type="ORF">E2C01_044718</name>
</gene>
<name>A0A5B7G322_PORTR</name>
<dbReference type="EMBL" id="VSRR010009788">
    <property type="protein sequence ID" value="MPC50884.1"/>
    <property type="molecule type" value="Genomic_DNA"/>
</dbReference>
<keyword evidence="3" id="KW-1185">Reference proteome</keyword>
<comment type="caution">
    <text evidence="2">The sequence shown here is derived from an EMBL/GenBank/DDBJ whole genome shotgun (WGS) entry which is preliminary data.</text>
</comment>
<feature type="region of interest" description="Disordered" evidence="1">
    <location>
        <begin position="21"/>
        <end position="76"/>
    </location>
</feature>
<evidence type="ECO:0000256" key="1">
    <source>
        <dbReference type="SAM" id="MobiDB-lite"/>
    </source>
</evidence>
<protein>
    <submittedName>
        <fullName evidence="2">Uncharacterized protein</fullName>
    </submittedName>
</protein>